<organism evidence="3 4">
    <name type="scientific">Variovorax robiniae</name>
    <dbReference type="NCBI Taxonomy" id="1836199"/>
    <lineage>
        <taxon>Bacteria</taxon>
        <taxon>Pseudomonadati</taxon>
        <taxon>Pseudomonadota</taxon>
        <taxon>Betaproteobacteria</taxon>
        <taxon>Burkholderiales</taxon>
        <taxon>Comamonadaceae</taxon>
        <taxon>Variovorax</taxon>
    </lineage>
</organism>
<reference evidence="3 4" key="1">
    <citation type="submission" date="2024-03" db="EMBL/GenBank/DDBJ databases">
        <title>Novel species of the genus Variovorax.</title>
        <authorList>
            <person name="Liu Q."/>
            <person name="Xin Y.-H."/>
        </authorList>
    </citation>
    <scope>NUCLEOTIDE SEQUENCE [LARGE SCALE GENOMIC DNA]</scope>
    <source>
        <strain evidence="3 4">KACC 18901</strain>
    </source>
</reference>
<dbReference type="Pfam" id="PF13380">
    <property type="entry name" value="CoA_binding_2"/>
    <property type="match status" value="1"/>
</dbReference>
<dbReference type="RefSeq" id="WP_340338832.1">
    <property type="nucleotide sequence ID" value="NZ_JBBKZS010000020.1"/>
</dbReference>
<dbReference type="SUPFAM" id="SSF51735">
    <property type="entry name" value="NAD(P)-binding Rossmann-fold domains"/>
    <property type="match status" value="1"/>
</dbReference>
<dbReference type="InterPro" id="IPR036291">
    <property type="entry name" value="NAD(P)-bd_dom_sf"/>
</dbReference>
<evidence type="ECO:0000259" key="2">
    <source>
        <dbReference type="PROSITE" id="PS50975"/>
    </source>
</evidence>
<dbReference type="SUPFAM" id="SSF52210">
    <property type="entry name" value="Succinyl-CoA synthetase domains"/>
    <property type="match status" value="2"/>
</dbReference>
<dbReference type="SUPFAM" id="SSF56059">
    <property type="entry name" value="Glutathione synthetase ATP-binding domain-like"/>
    <property type="match status" value="1"/>
</dbReference>
<keyword evidence="1" id="KW-0547">Nucleotide-binding</keyword>
<dbReference type="InterPro" id="IPR003781">
    <property type="entry name" value="CoA-bd"/>
</dbReference>
<dbReference type="Gene3D" id="3.40.50.261">
    <property type="entry name" value="Succinyl-CoA synthetase domains"/>
    <property type="match status" value="2"/>
</dbReference>
<dbReference type="InterPro" id="IPR043938">
    <property type="entry name" value="Ligase_CoA_dom"/>
</dbReference>
<dbReference type="EMBL" id="JBBKZS010000020">
    <property type="protein sequence ID" value="MEJ8858778.1"/>
    <property type="molecule type" value="Genomic_DNA"/>
</dbReference>
<dbReference type="Gene3D" id="3.30.470.20">
    <property type="entry name" value="ATP-grasp fold, B domain"/>
    <property type="match status" value="1"/>
</dbReference>
<gene>
    <name evidence="3" type="ORF">WKW79_29690</name>
</gene>
<dbReference type="Pfam" id="PF19045">
    <property type="entry name" value="Ligase_CoA_2"/>
    <property type="match status" value="1"/>
</dbReference>
<dbReference type="InterPro" id="IPR013815">
    <property type="entry name" value="ATP_grasp_subdomain_1"/>
</dbReference>
<sequence>MTVFPDLSKLVQPRNLVVVGGSQKPNSEGARLLNNLAASNLGGEVFVVNPKMTGEEKQRCWPSVSSIPPVAIDVALVLVRAALVPGILRECANRNIPFAIVMSSGFDEAGPEGQALGAEIRALCATAGLRVYGPNCPGLTNIRDRVGMTFSPAYKTDIHCGRVGLVTQGGGAGRNVLQGLAFGAVGVGLWLSGGNEIDLGSAEFIAHMANDPDIDVITVVLEGIKHGKRLAAALELARERGKPVVILKVGRSEYGAKAAASHTGSIAGAAHVNRAVFRQFGAIEVDDIDELVAVTRLIASPARPTSSAVAVITFSGGAGAMAADHTGLQGLQLANLAPDTVSRLRACLPHFASTSNPVDVTADALKNPDSTSACLRAIADDPGVGAIVIPIPADYAAITDSLSQVVADVALEIAKPILPVWMSRRLGPGFELMEQRGLGPFTSLSSALSALRKAVGSGDPVAASVEREGATDPSQDCAADRLFASGEAAAKQMLSRAGIPVPEGILAKTPEEAADAAEKLGFPVVMKVASEQILHKTEVNGVRLSILSTQQATSTFRDIVGTVGILRPEARIDGVLVEKMFDERGREMLVGIHTDEVFGRVITVGLGGIFVELLKDVSHRMLPISEGDAKQMLGELRHAAWLNEFRNRPAADIEALEALLVRISSFAMEHTEIEEAEFNPVWVGPKGEGAYALDALILSTTPPTFSQ</sequence>
<proteinExistence type="predicted"/>
<protein>
    <submittedName>
        <fullName evidence="3">Acetate--CoA ligase family protein</fullName>
    </submittedName>
</protein>
<evidence type="ECO:0000256" key="1">
    <source>
        <dbReference type="PROSITE-ProRule" id="PRU00409"/>
    </source>
</evidence>
<dbReference type="SMART" id="SM00881">
    <property type="entry name" value="CoA_binding"/>
    <property type="match status" value="1"/>
</dbReference>
<evidence type="ECO:0000313" key="4">
    <source>
        <dbReference type="Proteomes" id="UP001367030"/>
    </source>
</evidence>
<evidence type="ECO:0000313" key="3">
    <source>
        <dbReference type="EMBL" id="MEJ8858778.1"/>
    </source>
</evidence>
<dbReference type="Proteomes" id="UP001367030">
    <property type="component" value="Unassembled WGS sequence"/>
</dbReference>
<keyword evidence="4" id="KW-1185">Reference proteome</keyword>
<comment type="caution">
    <text evidence="3">The sequence shown here is derived from an EMBL/GenBank/DDBJ whole genome shotgun (WGS) entry which is preliminary data.</text>
</comment>
<dbReference type="Gene3D" id="3.40.50.720">
    <property type="entry name" value="NAD(P)-binding Rossmann-like Domain"/>
    <property type="match status" value="1"/>
</dbReference>
<dbReference type="PROSITE" id="PS50975">
    <property type="entry name" value="ATP_GRASP"/>
    <property type="match status" value="1"/>
</dbReference>
<dbReference type="InterPro" id="IPR032875">
    <property type="entry name" value="Succ_CoA_lig_flav_dom"/>
</dbReference>
<dbReference type="Pfam" id="PF13549">
    <property type="entry name" value="ATP-grasp_5"/>
    <property type="match status" value="1"/>
</dbReference>
<dbReference type="InterPro" id="IPR011761">
    <property type="entry name" value="ATP-grasp"/>
</dbReference>
<dbReference type="Pfam" id="PF13607">
    <property type="entry name" value="Succ_CoA_lig"/>
    <property type="match status" value="1"/>
</dbReference>
<dbReference type="PANTHER" id="PTHR42793:SF4">
    <property type="entry name" value="BLL6376 PROTEIN"/>
    <property type="match status" value="1"/>
</dbReference>
<keyword evidence="3" id="KW-0436">Ligase</keyword>
<accession>A0ABU8XG43</accession>
<dbReference type="PANTHER" id="PTHR42793">
    <property type="entry name" value="COA BINDING DOMAIN CONTAINING PROTEIN"/>
    <property type="match status" value="1"/>
</dbReference>
<dbReference type="GO" id="GO:0016874">
    <property type="term" value="F:ligase activity"/>
    <property type="evidence" value="ECO:0007669"/>
    <property type="project" value="UniProtKB-KW"/>
</dbReference>
<feature type="domain" description="ATP-grasp" evidence="2">
    <location>
        <begin position="491"/>
        <end position="527"/>
    </location>
</feature>
<dbReference type="Gene3D" id="3.30.1490.20">
    <property type="entry name" value="ATP-grasp fold, A domain"/>
    <property type="match status" value="1"/>
</dbReference>
<name>A0ABU8XG43_9BURK</name>
<keyword evidence="1" id="KW-0067">ATP-binding</keyword>
<dbReference type="InterPro" id="IPR016102">
    <property type="entry name" value="Succinyl-CoA_synth-like"/>
</dbReference>